<evidence type="ECO:0000259" key="2">
    <source>
        <dbReference type="Pfam" id="PF03732"/>
    </source>
</evidence>
<feature type="compositionally biased region" description="Basic and acidic residues" evidence="1">
    <location>
        <begin position="226"/>
        <end position="247"/>
    </location>
</feature>
<evidence type="ECO:0000313" key="4">
    <source>
        <dbReference type="RefSeq" id="XP_018496338.1"/>
    </source>
</evidence>
<proteinExistence type="predicted"/>
<organism evidence="3 4">
    <name type="scientific">Galendromus occidentalis</name>
    <name type="common">western predatory mite</name>
    <dbReference type="NCBI Taxonomy" id="34638"/>
    <lineage>
        <taxon>Eukaryota</taxon>
        <taxon>Metazoa</taxon>
        <taxon>Ecdysozoa</taxon>
        <taxon>Arthropoda</taxon>
        <taxon>Chelicerata</taxon>
        <taxon>Arachnida</taxon>
        <taxon>Acari</taxon>
        <taxon>Parasitiformes</taxon>
        <taxon>Mesostigmata</taxon>
        <taxon>Gamasina</taxon>
        <taxon>Phytoseioidea</taxon>
        <taxon>Phytoseiidae</taxon>
        <taxon>Typhlodrominae</taxon>
        <taxon>Galendromus</taxon>
    </lineage>
</organism>
<reference evidence="4" key="1">
    <citation type="submission" date="2025-08" db="UniProtKB">
        <authorList>
            <consortium name="RefSeq"/>
        </authorList>
    </citation>
    <scope>IDENTIFICATION</scope>
</reference>
<dbReference type="Pfam" id="PF03732">
    <property type="entry name" value="Retrotrans_gag"/>
    <property type="match status" value="1"/>
</dbReference>
<feature type="region of interest" description="Disordered" evidence="1">
    <location>
        <begin position="223"/>
        <end position="250"/>
    </location>
</feature>
<dbReference type="RefSeq" id="XP_018496338.1">
    <property type="nucleotide sequence ID" value="XM_018640822.1"/>
</dbReference>
<dbReference type="GeneID" id="108864693"/>
<dbReference type="PANTHER" id="PTHR33223:SF6">
    <property type="entry name" value="CCHC-TYPE DOMAIN-CONTAINING PROTEIN"/>
    <property type="match status" value="1"/>
</dbReference>
<gene>
    <name evidence="4" type="primary">LOC108864693</name>
</gene>
<accession>A0AAJ7L6Y2</accession>
<dbReference type="PANTHER" id="PTHR33223">
    <property type="entry name" value="CCHC-TYPE DOMAIN-CONTAINING PROTEIN"/>
    <property type="match status" value="1"/>
</dbReference>
<dbReference type="InterPro" id="IPR005162">
    <property type="entry name" value="Retrotrans_gag_dom"/>
</dbReference>
<evidence type="ECO:0000313" key="3">
    <source>
        <dbReference type="Proteomes" id="UP000694867"/>
    </source>
</evidence>
<sequence>MEAVAPAVHAKPTPEPQTIDEAPGNENLKQPMACAVPVPVRLTHEPAKFQPSDDAARWIKLFERAAAHNAWQEDFKLQSAELCMTGVALQWAKTQSDRIKTWTEWRQAFLRRFDSGRIAKAKQQLRNLSRGQNDSLLDHLDRVQWLCHQVNPTMPDDEIVEHFGNTVSEEEFAHIANNNLTADLEGIRRILEKRQKQASTRNRASESVRPRVLAPTVAALRPQRSRSFECNERSRSFEQDRGNEKPRSGAATSIVLCESAAGATILPTPPKFRRRPQGVRRASDM</sequence>
<feature type="region of interest" description="Disordered" evidence="1">
    <location>
        <begin position="1"/>
        <end position="26"/>
    </location>
</feature>
<evidence type="ECO:0000256" key="1">
    <source>
        <dbReference type="SAM" id="MobiDB-lite"/>
    </source>
</evidence>
<protein>
    <submittedName>
        <fullName evidence="4">Uncharacterized protein LOC108864693</fullName>
    </submittedName>
</protein>
<dbReference type="Proteomes" id="UP000694867">
    <property type="component" value="Unplaced"/>
</dbReference>
<keyword evidence="3" id="KW-1185">Reference proteome</keyword>
<feature type="domain" description="Retrotransposon gag" evidence="2">
    <location>
        <begin position="80"/>
        <end position="165"/>
    </location>
</feature>
<feature type="region of interest" description="Disordered" evidence="1">
    <location>
        <begin position="265"/>
        <end position="285"/>
    </location>
</feature>
<dbReference type="AlphaFoldDB" id="A0AAJ7L6Y2"/>
<dbReference type="KEGG" id="goe:108864693"/>
<name>A0AAJ7L6Y2_9ACAR</name>